<dbReference type="EMBL" id="CP023325">
    <property type="protein sequence ID" value="ATY64410.1"/>
    <property type="molecule type" value="Genomic_DNA"/>
</dbReference>
<protein>
    <submittedName>
        <fullName evidence="1">Beta-ketoacyl synthase domain-containing</fullName>
    </submittedName>
</protein>
<gene>
    <name evidence="1" type="ORF">A9K55_004982</name>
</gene>
<dbReference type="Proteomes" id="UP000323067">
    <property type="component" value="Chromosome v"/>
</dbReference>
<reference evidence="1 2" key="1">
    <citation type="journal article" date="2017" name="BMC Genomics">
        <title>Chromosome level assembly and secondary metabolite potential of the parasitic fungus Cordyceps militaris.</title>
        <authorList>
            <person name="Kramer G.J."/>
            <person name="Nodwell J.R."/>
        </authorList>
    </citation>
    <scope>NUCLEOTIDE SEQUENCE [LARGE SCALE GENOMIC DNA]</scope>
    <source>
        <strain evidence="1 2">ATCC 34164</strain>
    </source>
</reference>
<sequence>MGRDMRIVMNVQESLYTEEDAITITNGFEDILSEFSQDPSLPVGPSFDWNSNKTLIRMFHDTVAAFAQNTSILDGQVNSLTYKDLAKCIASRAADLADNGYTF</sequence>
<organism evidence="1 2">
    <name type="scientific">Cordyceps militaris</name>
    <name type="common">Caterpillar fungus</name>
    <name type="synonym">Clavaria militaris</name>
    <dbReference type="NCBI Taxonomy" id="73501"/>
    <lineage>
        <taxon>Eukaryota</taxon>
        <taxon>Fungi</taxon>
        <taxon>Dikarya</taxon>
        <taxon>Ascomycota</taxon>
        <taxon>Pezizomycotina</taxon>
        <taxon>Sordariomycetes</taxon>
        <taxon>Hypocreomycetidae</taxon>
        <taxon>Hypocreales</taxon>
        <taxon>Cordycipitaceae</taxon>
        <taxon>Cordyceps</taxon>
    </lineage>
</organism>
<proteinExistence type="predicted"/>
<dbReference type="AlphaFoldDB" id="A0A2H4SMS2"/>
<dbReference type="VEuPathDB" id="FungiDB:A9K55_004982"/>
<evidence type="ECO:0000313" key="2">
    <source>
        <dbReference type="Proteomes" id="UP000323067"/>
    </source>
</evidence>
<name>A0A2H4SMS2_CORMI</name>
<evidence type="ECO:0000313" key="1">
    <source>
        <dbReference type="EMBL" id="ATY64410.1"/>
    </source>
</evidence>
<accession>A0A2H4SMS2</accession>
<dbReference type="VEuPathDB" id="FungiDB:CCM_01350"/>